<proteinExistence type="predicted"/>
<dbReference type="EMBL" id="BAAAOR010000033">
    <property type="protein sequence ID" value="GAA1538460.1"/>
    <property type="molecule type" value="Genomic_DNA"/>
</dbReference>
<sequence>MSRRRRWTAARRLAIAAIVLLVAGFLLTVDNPTVHDGDGPESSSTCAAPYDTVVHDAVNYPDVGPPPAHADAIAAQCREAGRTRYAQGIALMGLGGLFGAAAALARLGARLRARRPRVSA</sequence>
<dbReference type="Proteomes" id="UP001500842">
    <property type="component" value="Unassembled WGS sequence"/>
</dbReference>
<evidence type="ECO:0000313" key="2">
    <source>
        <dbReference type="EMBL" id="GAA1538460.1"/>
    </source>
</evidence>
<keyword evidence="1" id="KW-0812">Transmembrane</keyword>
<dbReference type="RefSeq" id="WP_141007109.1">
    <property type="nucleotide sequence ID" value="NZ_BAAAOR010000033.1"/>
</dbReference>
<keyword evidence="1" id="KW-0472">Membrane</keyword>
<name>A0ABN2BCT0_9ACTN</name>
<protein>
    <submittedName>
        <fullName evidence="2">Uncharacterized protein</fullName>
    </submittedName>
</protein>
<comment type="caution">
    <text evidence="2">The sequence shown here is derived from an EMBL/GenBank/DDBJ whole genome shotgun (WGS) entry which is preliminary data.</text>
</comment>
<evidence type="ECO:0000256" key="1">
    <source>
        <dbReference type="SAM" id="Phobius"/>
    </source>
</evidence>
<evidence type="ECO:0000313" key="3">
    <source>
        <dbReference type="Proteomes" id="UP001500842"/>
    </source>
</evidence>
<accession>A0ABN2BCT0</accession>
<gene>
    <name evidence="2" type="ORF">GCM10009788_46340</name>
</gene>
<reference evidence="2 3" key="1">
    <citation type="journal article" date="2019" name="Int. J. Syst. Evol. Microbiol.">
        <title>The Global Catalogue of Microorganisms (GCM) 10K type strain sequencing project: providing services to taxonomists for standard genome sequencing and annotation.</title>
        <authorList>
            <consortium name="The Broad Institute Genomics Platform"/>
            <consortium name="The Broad Institute Genome Sequencing Center for Infectious Disease"/>
            <person name="Wu L."/>
            <person name="Ma J."/>
        </authorList>
    </citation>
    <scope>NUCLEOTIDE SEQUENCE [LARGE SCALE GENOMIC DNA]</scope>
    <source>
        <strain evidence="2 3">JCM 14942</strain>
    </source>
</reference>
<keyword evidence="1" id="KW-1133">Transmembrane helix</keyword>
<keyword evidence="3" id="KW-1185">Reference proteome</keyword>
<feature type="transmembrane region" description="Helical" evidence="1">
    <location>
        <begin position="89"/>
        <end position="109"/>
    </location>
</feature>
<organism evidence="2 3">
    <name type="scientific">Nocardioides humi</name>
    <dbReference type="NCBI Taxonomy" id="449461"/>
    <lineage>
        <taxon>Bacteria</taxon>
        <taxon>Bacillati</taxon>
        <taxon>Actinomycetota</taxon>
        <taxon>Actinomycetes</taxon>
        <taxon>Propionibacteriales</taxon>
        <taxon>Nocardioidaceae</taxon>
        <taxon>Nocardioides</taxon>
    </lineage>
</organism>